<evidence type="ECO:0000313" key="3">
    <source>
        <dbReference type="Proteomes" id="UP001143474"/>
    </source>
</evidence>
<reference evidence="2" key="1">
    <citation type="journal article" date="2014" name="Int. J. Syst. Evol. Microbiol.">
        <title>Complete genome sequence of Corynebacterium casei LMG S-19264T (=DSM 44701T), isolated from a smear-ripened cheese.</title>
        <authorList>
            <consortium name="US DOE Joint Genome Institute (JGI-PGF)"/>
            <person name="Walter F."/>
            <person name="Albersmeier A."/>
            <person name="Kalinowski J."/>
            <person name="Ruckert C."/>
        </authorList>
    </citation>
    <scope>NUCLEOTIDE SEQUENCE</scope>
    <source>
        <strain evidence="2">VKM Ac-2007</strain>
    </source>
</reference>
<dbReference type="AlphaFoldDB" id="A0A9W6I6I5"/>
<comment type="caution">
    <text evidence="2">The sequence shown here is derived from an EMBL/GenBank/DDBJ whole genome shotgun (WGS) entry which is preliminary data.</text>
</comment>
<feature type="compositionally biased region" description="Polar residues" evidence="1">
    <location>
        <begin position="68"/>
        <end position="78"/>
    </location>
</feature>
<feature type="compositionally biased region" description="Basic and acidic residues" evidence="1">
    <location>
        <begin position="21"/>
        <end position="32"/>
    </location>
</feature>
<gene>
    <name evidence="2" type="ORF">GCM10017600_52620</name>
</gene>
<dbReference type="EMBL" id="BSEV01000013">
    <property type="protein sequence ID" value="GLK11854.1"/>
    <property type="molecule type" value="Genomic_DNA"/>
</dbReference>
<name>A0A9W6I6I5_9ACTN</name>
<accession>A0A9W6I6I5</accession>
<dbReference type="Proteomes" id="UP001143474">
    <property type="component" value="Unassembled WGS sequence"/>
</dbReference>
<protein>
    <submittedName>
        <fullName evidence="2">Uncharacterized protein</fullName>
    </submittedName>
</protein>
<feature type="compositionally biased region" description="Low complexity" evidence="1">
    <location>
        <begin position="129"/>
        <end position="146"/>
    </location>
</feature>
<keyword evidence="3" id="KW-1185">Reference proteome</keyword>
<proteinExistence type="predicted"/>
<organism evidence="2 3">
    <name type="scientific">Streptosporangium carneum</name>
    <dbReference type="NCBI Taxonomy" id="47481"/>
    <lineage>
        <taxon>Bacteria</taxon>
        <taxon>Bacillati</taxon>
        <taxon>Actinomycetota</taxon>
        <taxon>Actinomycetes</taxon>
        <taxon>Streptosporangiales</taxon>
        <taxon>Streptosporangiaceae</taxon>
        <taxon>Streptosporangium</taxon>
    </lineage>
</organism>
<feature type="region of interest" description="Disordered" evidence="1">
    <location>
        <begin position="1"/>
        <end position="78"/>
    </location>
</feature>
<evidence type="ECO:0000256" key="1">
    <source>
        <dbReference type="SAM" id="MobiDB-lite"/>
    </source>
</evidence>
<reference evidence="2" key="2">
    <citation type="submission" date="2023-01" db="EMBL/GenBank/DDBJ databases">
        <authorList>
            <person name="Sun Q."/>
            <person name="Evtushenko L."/>
        </authorList>
    </citation>
    <scope>NUCLEOTIDE SEQUENCE</scope>
    <source>
        <strain evidence="2">VKM Ac-2007</strain>
    </source>
</reference>
<evidence type="ECO:0000313" key="2">
    <source>
        <dbReference type="EMBL" id="GLK11854.1"/>
    </source>
</evidence>
<feature type="region of interest" description="Disordered" evidence="1">
    <location>
        <begin position="93"/>
        <end position="146"/>
    </location>
</feature>
<sequence length="146" mass="14632">MGVRPQHARPSVGPDPQVDGAGKDLRGRDPDRGAVAAPGGSAGDEDEVHLAGGAVRVGRDEDPALVVSRQSEAPQDTVVTERALRAKKAITTLPSGGTAMSSGRDREPVANEGAEGSLTAFGLGHARSSQETSPSSASPSPSSGSA</sequence>